<reference evidence="11 12" key="1">
    <citation type="submission" date="2020-10" db="EMBL/GenBank/DDBJ databases">
        <title>Draft genome of Ramlibacter aquaticus LMG 30558.</title>
        <authorList>
            <person name="Props R."/>
        </authorList>
    </citation>
    <scope>NUCLEOTIDE SEQUENCE [LARGE SCALE GENOMIC DNA]</scope>
    <source>
        <strain evidence="11 12">LMG 30558</strain>
    </source>
</reference>
<feature type="domain" description="Flagellar hook-associated protein FlgK helical" evidence="10">
    <location>
        <begin position="92"/>
        <end position="328"/>
    </location>
</feature>
<protein>
    <recommendedName>
        <fullName evidence="4">Flagellar hook-associated protein 1</fullName>
    </recommendedName>
</protein>
<keyword evidence="5" id="KW-0964">Secreted</keyword>
<dbReference type="Pfam" id="PF06429">
    <property type="entry name" value="Flg_bbr_C"/>
    <property type="match status" value="1"/>
</dbReference>
<dbReference type="PRINTS" id="PR01005">
    <property type="entry name" value="FLGHOOKAP1"/>
</dbReference>
<dbReference type="RefSeq" id="WP_193781085.1">
    <property type="nucleotide sequence ID" value="NZ_JADDOJ010000054.1"/>
</dbReference>
<sequence length="640" mass="64811">MSSLLNIGSSGLLAAQASLTTISHNITNANTDGYSRQSTVQTTAGGLYTGSGFFGQGVQVDSVQRQYDQYLTGAVQQTAAVSASDSTRATGLDQLDSIFGNGDNGIGAAMDQVFAAAGDLANRPNDLSVRQAFLGQVQALAQRIDSMGTQIAALQSSADTRITQDASAVNARLTEIHQLNDRIAQAQASGQPPNDLLDQRDTALKALNGLMAVSAVPNNDGTISLFTKSGQPLLVGAQQSRLDGVPDPNDASRIAVRLTIGTAPAASTQWLDANALGGGSLAGALTWRDQDLAAAINQVGRIADVVGAALNQQQQLGVDMNGNPGQPLLSVPGPAVKPAATNTGSASLTASIANPSALQPSDYDVQWDGSQYTITRLTDHTSTSSATLPATVDGIQFNAGATGTPAAGDRWRVQPFAMAATGVSAKPLAPQQVATAYAVGIQSGATNAGSAVALNFAVVQGPAGTQPMTITFDGAGGYQVAPGQPPTLGAPVYSGTYTPGSATTVPATGNINGWSVRIDGTPAAGDTFLVAPVNPASDNHNALALQGLANAPLANGSTLAEAYAALVGDVGTRVQGGKAAAQVSSQLASEAVTRQQNVSGVNLDEEAADMLRYQQAYQAAAKIIQASQTVFSALIAATGS</sequence>
<dbReference type="SUPFAM" id="SSF64518">
    <property type="entry name" value="Phase 1 flagellin"/>
    <property type="match status" value="2"/>
</dbReference>
<keyword evidence="12" id="KW-1185">Reference proteome</keyword>
<dbReference type="PANTHER" id="PTHR30033">
    <property type="entry name" value="FLAGELLAR HOOK-ASSOCIATED PROTEIN 1"/>
    <property type="match status" value="1"/>
</dbReference>
<evidence type="ECO:0000256" key="4">
    <source>
        <dbReference type="ARBA" id="ARBA00016244"/>
    </source>
</evidence>
<feature type="domain" description="Flagellar basal body rod protein N-terminal" evidence="7">
    <location>
        <begin position="5"/>
        <end position="34"/>
    </location>
</feature>
<evidence type="ECO:0000259" key="10">
    <source>
        <dbReference type="Pfam" id="PF22638"/>
    </source>
</evidence>
<dbReference type="EMBL" id="JADDOJ010000054">
    <property type="protein sequence ID" value="MBE7941547.1"/>
    <property type="molecule type" value="Genomic_DNA"/>
</dbReference>
<evidence type="ECO:0000259" key="8">
    <source>
        <dbReference type="Pfam" id="PF06429"/>
    </source>
</evidence>
<evidence type="ECO:0000259" key="9">
    <source>
        <dbReference type="Pfam" id="PF21158"/>
    </source>
</evidence>
<comment type="caution">
    <text evidence="11">The sequence shown here is derived from an EMBL/GenBank/DDBJ whole genome shotgun (WGS) entry which is preliminary data.</text>
</comment>
<name>A0ABR9SGQ7_9BURK</name>
<dbReference type="InterPro" id="IPR002371">
    <property type="entry name" value="FlgK"/>
</dbReference>
<dbReference type="Pfam" id="PF00460">
    <property type="entry name" value="Flg_bb_rod"/>
    <property type="match status" value="1"/>
</dbReference>
<comment type="subcellular location">
    <subcellularLocation>
        <location evidence="1">Bacterial flagellum</location>
    </subcellularLocation>
    <subcellularLocation>
        <location evidence="2">Secreted</location>
    </subcellularLocation>
</comment>
<dbReference type="Pfam" id="PF22638">
    <property type="entry name" value="FlgK_D1"/>
    <property type="match status" value="1"/>
</dbReference>
<keyword evidence="6" id="KW-0975">Bacterial flagellum</keyword>
<evidence type="ECO:0000313" key="11">
    <source>
        <dbReference type="EMBL" id="MBE7941547.1"/>
    </source>
</evidence>
<evidence type="ECO:0000259" key="7">
    <source>
        <dbReference type="Pfam" id="PF00460"/>
    </source>
</evidence>
<keyword evidence="11" id="KW-0282">Flagellum</keyword>
<dbReference type="Proteomes" id="UP000715965">
    <property type="component" value="Unassembled WGS sequence"/>
</dbReference>
<dbReference type="InterPro" id="IPR001444">
    <property type="entry name" value="Flag_bb_rod_N"/>
</dbReference>
<evidence type="ECO:0000313" key="12">
    <source>
        <dbReference type="Proteomes" id="UP000715965"/>
    </source>
</evidence>
<evidence type="ECO:0000256" key="5">
    <source>
        <dbReference type="ARBA" id="ARBA00022525"/>
    </source>
</evidence>
<evidence type="ECO:0000256" key="3">
    <source>
        <dbReference type="ARBA" id="ARBA00009677"/>
    </source>
</evidence>
<dbReference type="InterPro" id="IPR049119">
    <property type="entry name" value="FlgK_D2-like"/>
</dbReference>
<keyword evidence="11" id="KW-0966">Cell projection</keyword>
<dbReference type="Pfam" id="PF21158">
    <property type="entry name" value="flgK_1st_1"/>
    <property type="match status" value="1"/>
</dbReference>
<dbReference type="InterPro" id="IPR010930">
    <property type="entry name" value="Flg_bb/hook_C_dom"/>
</dbReference>
<feature type="domain" description="Flagellar hook-associated protein 1 D2-like" evidence="9">
    <location>
        <begin position="340"/>
        <end position="415"/>
    </location>
</feature>
<evidence type="ECO:0000256" key="2">
    <source>
        <dbReference type="ARBA" id="ARBA00004613"/>
    </source>
</evidence>
<gene>
    <name evidence="11" type="primary">flgK</name>
    <name evidence="11" type="ORF">IM725_13290</name>
</gene>
<evidence type="ECO:0000256" key="1">
    <source>
        <dbReference type="ARBA" id="ARBA00004365"/>
    </source>
</evidence>
<accession>A0ABR9SGQ7</accession>
<feature type="domain" description="Flagellar basal-body/hook protein C-terminal" evidence="8">
    <location>
        <begin position="598"/>
        <end position="635"/>
    </location>
</feature>
<dbReference type="NCBIfam" id="TIGR02492">
    <property type="entry name" value="flgK_ends"/>
    <property type="match status" value="1"/>
</dbReference>
<proteinExistence type="inferred from homology"/>
<dbReference type="PANTHER" id="PTHR30033:SF1">
    <property type="entry name" value="FLAGELLAR HOOK-ASSOCIATED PROTEIN 1"/>
    <property type="match status" value="1"/>
</dbReference>
<keyword evidence="11" id="KW-0969">Cilium</keyword>
<organism evidence="11 12">
    <name type="scientific">Ramlibacter aquaticus</name>
    <dbReference type="NCBI Taxonomy" id="2780094"/>
    <lineage>
        <taxon>Bacteria</taxon>
        <taxon>Pseudomonadati</taxon>
        <taxon>Pseudomonadota</taxon>
        <taxon>Betaproteobacteria</taxon>
        <taxon>Burkholderiales</taxon>
        <taxon>Comamonadaceae</taxon>
        <taxon>Ramlibacter</taxon>
    </lineage>
</organism>
<dbReference type="InterPro" id="IPR053927">
    <property type="entry name" value="FlgK_helical"/>
</dbReference>
<comment type="similarity">
    <text evidence="3">Belongs to the flagella basal body rod proteins family.</text>
</comment>
<evidence type="ECO:0000256" key="6">
    <source>
        <dbReference type="ARBA" id="ARBA00023143"/>
    </source>
</evidence>